<organism evidence="2 3">
    <name type="scientific">Aphanothece sacrum FPU1</name>
    <dbReference type="NCBI Taxonomy" id="1920663"/>
    <lineage>
        <taxon>Bacteria</taxon>
        <taxon>Bacillati</taxon>
        <taxon>Cyanobacteriota</taxon>
        <taxon>Cyanophyceae</taxon>
        <taxon>Oscillatoriophycideae</taxon>
        <taxon>Chroococcales</taxon>
        <taxon>Aphanothecaceae</taxon>
        <taxon>Aphanothece</taxon>
    </lineage>
</organism>
<evidence type="ECO:0000256" key="1">
    <source>
        <dbReference type="SAM" id="MobiDB-lite"/>
    </source>
</evidence>
<dbReference type="EMBL" id="BDQK01000016">
    <property type="protein sequence ID" value="GBF82429.1"/>
    <property type="molecule type" value="Genomic_DNA"/>
</dbReference>
<dbReference type="AlphaFoldDB" id="A0A401IMG0"/>
<gene>
    <name evidence="2" type="ORF">AsFPU1_3858</name>
</gene>
<evidence type="ECO:0000313" key="3">
    <source>
        <dbReference type="Proteomes" id="UP000287247"/>
    </source>
</evidence>
<protein>
    <submittedName>
        <fullName evidence="2">Outer membrane efflux protein</fullName>
    </submittedName>
</protein>
<name>A0A401IMG0_APHSA</name>
<dbReference type="RefSeq" id="WP_124973135.1">
    <property type="nucleotide sequence ID" value="NZ_BDQK01000016.1"/>
</dbReference>
<comment type="caution">
    <text evidence="2">The sequence shown here is derived from an EMBL/GenBank/DDBJ whole genome shotgun (WGS) entry which is preliminary data.</text>
</comment>
<accession>A0A401IMG0</accession>
<dbReference type="Proteomes" id="UP000287247">
    <property type="component" value="Unassembled WGS sequence"/>
</dbReference>
<feature type="compositionally biased region" description="Low complexity" evidence="1">
    <location>
        <begin position="84"/>
        <end position="96"/>
    </location>
</feature>
<sequence length="120" mass="13668">MQTNTLIQLLQQSFHIGVGATASLLETFQDPQKRAETLSQFHQQFNLQTQQWAEKGELTEKEARRILDELLKQQKNSDKTGVQSPSSSDPSNSNIESEIEELTQQVIALRTELENLRQSN</sequence>
<dbReference type="OrthoDB" id="560634at2"/>
<keyword evidence="3" id="KW-1185">Reference proteome</keyword>
<reference evidence="3" key="1">
    <citation type="submission" date="2017-05" db="EMBL/GenBank/DDBJ databases">
        <title>Physiological properties and genetic analysis related to exopolysaccharide production of fresh-water unicellular cyanobacterium Aphanothece sacrum, Suizenji Nori, that has been cultured as a food source in Japan.</title>
        <authorList>
            <person name="Kanesaki Y."/>
            <person name="Yoshikawa S."/>
            <person name="Ohki K."/>
        </authorList>
    </citation>
    <scope>NUCLEOTIDE SEQUENCE [LARGE SCALE GENOMIC DNA]</scope>
    <source>
        <strain evidence="3">FPU1</strain>
    </source>
</reference>
<proteinExistence type="predicted"/>
<feature type="region of interest" description="Disordered" evidence="1">
    <location>
        <begin position="71"/>
        <end position="99"/>
    </location>
</feature>
<evidence type="ECO:0000313" key="2">
    <source>
        <dbReference type="EMBL" id="GBF82429.1"/>
    </source>
</evidence>